<reference evidence="3 4" key="1">
    <citation type="submission" date="2019-02" db="EMBL/GenBank/DDBJ databases">
        <title>Genome sequencing of the rare red list fungi Bondarzewia mesenterica.</title>
        <authorList>
            <person name="Buettner E."/>
            <person name="Kellner H."/>
        </authorList>
    </citation>
    <scope>NUCLEOTIDE SEQUENCE [LARGE SCALE GENOMIC DNA]</scope>
    <source>
        <strain evidence="3 4">DSM 108281</strain>
    </source>
</reference>
<evidence type="ECO:0000313" key="3">
    <source>
        <dbReference type="EMBL" id="THH03269.1"/>
    </source>
</evidence>
<keyword evidence="4" id="KW-1185">Reference proteome</keyword>
<dbReference type="InterPro" id="IPR013103">
    <property type="entry name" value="RVT_2"/>
</dbReference>
<name>A0A4S4KWT3_9AGAM</name>
<feature type="region of interest" description="Disordered" evidence="1">
    <location>
        <begin position="1"/>
        <end position="43"/>
    </location>
</feature>
<feature type="domain" description="Reverse transcriptase Ty1/copia-type" evidence="2">
    <location>
        <begin position="98"/>
        <end position="191"/>
    </location>
</feature>
<organism evidence="3 4">
    <name type="scientific">Bondarzewia mesenterica</name>
    <dbReference type="NCBI Taxonomy" id="1095465"/>
    <lineage>
        <taxon>Eukaryota</taxon>
        <taxon>Fungi</taxon>
        <taxon>Dikarya</taxon>
        <taxon>Basidiomycota</taxon>
        <taxon>Agaricomycotina</taxon>
        <taxon>Agaricomycetes</taxon>
        <taxon>Russulales</taxon>
        <taxon>Bondarzewiaceae</taxon>
        <taxon>Bondarzewia</taxon>
    </lineage>
</organism>
<dbReference type="EMBL" id="SGPL01001379">
    <property type="protein sequence ID" value="THH03269.1"/>
    <property type="molecule type" value="Genomic_DNA"/>
</dbReference>
<sequence length="215" mass="24105">LRHSTRQRRTPGTWWQVKPSESTSVREDDHDDASSSLDQPVMSDGEKLVEEALMAEVERALFVASPGKAEPSSYRLALNRPDADAWQKAAEEEMDAHAHNGTWEIVKRNADGLLEHYKARLVANDFSHCPGFDYFETFDPTAKFAAIRAILALSAIEDFHLRSVDISHAFINGELDTKVYMEQPEGFEQGEPITSVCCRRDFMVSSKCPGCGIRS</sequence>
<evidence type="ECO:0000313" key="4">
    <source>
        <dbReference type="Proteomes" id="UP000310158"/>
    </source>
</evidence>
<comment type="caution">
    <text evidence="3">The sequence shown here is derived from an EMBL/GenBank/DDBJ whole genome shotgun (WGS) entry which is preliminary data.</text>
</comment>
<evidence type="ECO:0000256" key="1">
    <source>
        <dbReference type="SAM" id="MobiDB-lite"/>
    </source>
</evidence>
<proteinExistence type="predicted"/>
<feature type="non-terminal residue" evidence="3">
    <location>
        <position position="1"/>
    </location>
</feature>
<accession>A0A4S4KWT3</accession>
<dbReference type="Pfam" id="PF07727">
    <property type="entry name" value="RVT_2"/>
    <property type="match status" value="1"/>
</dbReference>
<dbReference type="OrthoDB" id="3054497at2759"/>
<dbReference type="AlphaFoldDB" id="A0A4S4KWT3"/>
<evidence type="ECO:0000259" key="2">
    <source>
        <dbReference type="Pfam" id="PF07727"/>
    </source>
</evidence>
<dbReference type="Proteomes" id="UP000310158">
    <property type="component" value="Unassembled WGS sequence"/>
</dbReference>
<protein>
    <recommendedName>
        <fullName evidence="2">Reverse transcriptase Ty1/copia-type domain-containing protein</fullName>
    </recommendedName>
</protein>
<gene>
    <name evidence="3" type="ORF">EW146_g10476</name>
</gene>